<dbReference type="RefSeq" id="WP_009141044.1">
    <property type="nucleotide sequence ID" value="NZ_CABKQG010000002.1"/>
</dbReference>
<proteinExistence type="predicted"/>
<feature type="transmembrane region" description="Helical" evidence="1">
    <location>
        <begin position="120"/>
        <end position="143"/>
    </location>
</feature>
<feature type="transmembrane region" description="Helical" evidence="1">
    <location>
        <begin position="19"/>
        <end position="35"/>
    </location>
</feature>
<gene>
    <name evidence="2" type="ORF">DXC81_02965</name>
</gene>
<dbReference type="InterPro" id="IPR010898">
    <property type="entry name" value="Hpre_diP_synth_I"/>
</dbReference>
<keyword evidence="1" id="KW-1133">Transmembrane helix</keyword>
<dbReference type="InterPro" id="IPR014535">
    <property type="entry name" value="Hpre_diP_synt_I"/>
</dbReference>
<sequence>MITNEHPHSNAPASPARRAALYGVLAALALVAGYLEVLVPLPVTITGVKLGLGNAIVLFALERMGAKPAFILMLIKVACSTMLFANPQMFVFSIAGGVLSWAIMVAAHKSGLFSTISISVLGGIAHNAGQLIMVALTLSPTVALVNAPVLAVAGIICGLAIGILVQAVLSAIPQEATRV</sequence>
<dbReference type="PIRSF" id="PIRSF027391">
    <property type="entry name" value="Hpre_diP_synt_I"/>
    <property type="match status" value="1"/>
</dbReference>
<dbReference type="GeneID" id="62758741"/>
<accession>A0A3E4QW88</accession>
<protein>
    <submittedName>
        <fullName evidence="2">Gx transporter family protein</fullName>
    </submittedName>
</protein>
<keyword evidence="1" id="KW-0812">Transmembrane</keyword>
<name>A0A3E4QW88_9ACTN</name>
<evidence type="ECO:0000313" key="3">
    <source>
        <dbReference type="Proteomes" id="UP000260943"/>
    </source>
</evidence>
<reference evidence="2 3" key="1">
    <citation type="submission" date="2018-08" db="EMBL/GenBank/DDBJ databases">
        <title>A genome reference for cultivated species of the human gut microbiota.</title>
        <authorList>
            <person name="Zou Y."/>
            <person name="Xue W."/>
            <person name="Luo G."/>
        </authorList>
    </citation>
    <scope>NUCLEOTIDE SEQUENCE [LARGE SCALE GENOMIC DNA]</scope>
    <source>
        <strain evidence="2 3">TF08-14</strain>
    </source>
</reference>
<dbReference type="Pfam" id="PF07456">
    <property type="entry name" value="Hpre_diP_synt_I"/>
    <property type="match status" value="1"/>
</dbReference>
<feature type="transmembrane region" description="Helical" evidence="1">
    <location>
        <begin position="149"/>
        <end position="172"/>
    </location>
</feature>
<dbReference type="EMBL" id="QSRJ01000003">
    <property type="protein sequence ID" value="RGL11103.1"/>
    <property type="molecule type" value="Genomic_DNA"/>
</dbReference>
<dbReference type="Gene3D" id="1.10.1760.20">
    <property type="match status" value="1"/>
</dbReference>
<dbReference type="AlphaFoldDB" id="A0A3E4QW88"/>
<organism evidence="2 3">
    <name type="scientific">Collinsella tanakaei</name>
    <dbReference type="NCBI Taxonomy" id="626935"/>
    <lineage>
        <taxon>Bacteria</taxon>
        <taxon>Bacillati</taxon>
        <taxon>Actinomycetota</taxon>
        <taxon>Coriobacteriia</taxon>
        <taxon>Coriobacteriales</taxon>
        <taxon>Coriobacteriaceae</taxon>
        <taxon>Collinsella</taxon>
    </lineage>
</organism>
<comment type="caution">
    <text evidence="2">The sequence shown here is derived from an EMBL/GenBank/DDBJ whole genome shotgun (WGS) entry which is preliminary data.</text>
</comment>
<keyword evidence="1" id="KW-0472">Membrane</keyword>
<feature type="transmembrane region" description="Helical" evidence="1">
    <location>
        <begin position="90"/>
        <end position="108"/>
    </location>
</feature>
<evidence type="ECO:0000313" key="2">
    <source>
        <dbReference type="EMBL" id="RGL11103.1"/>
    </source>
</evidence>
<evidence type="ECO:0000256" key="1">
    <source>
        <dbReference type="SAM" id="Phobius"/>
    </source>
</evidence>
<dbReference type="Proteomes" id="UP000260943">
    <property type="component" value="Unassembled WGS sequence"/>
</dbReference>